<dbReference type="InterPro" id="IPR015421">
    <property type="entry name" value="PyrdxlP-dep_Trfase_major"/>
</dbReference>
<dbReference type="GO" id="GO:0005737">
    <property type="term" value="C:cytoplasm"/>
    <property type="evidence" value="ECO:0007669"/>
    <property type="project" value="TreeGrafter"/>
</dbReference>
<dbReference type="PANTHER" id="PTHR43797">
    <property type="entry name" value="HOMOCYSTEINE/CYSTEINE SYNTHASE"/>
    <property type="match status" value="1"/>
</dbReference>
<evidence type="ECO:0000256" key="5">
    <source>
        <dbReference type="ARBA" id="ARBA00047199"/>
    </source>
</evidence>
<evidence type="ECO:0000313" key="10">
    <source>
        <dbReference type="EMBL" id="CDM67470.1"/>
    </source>
</evidence>
<keyword evidence="11" id="KW-1185">Reference proteome</keyword>
<evidence type="ECO:0000256" key="3">
    <source>
        <dbReference type="ARBA" id="ARBA00022898"/>
    </source>
</evidence>
<dbReference type="GO" id="GO:0071269">
    <property type="term" value="P:L-homocysteine biosynthetic process"/>
    <property type="evidence" value="ECO:0007669"/>
    <property type="project" value="TreeGrafter"/>
</dbReference>
<dbReference type="InterPro" id="IPR015424">
    <property type="entry name" value="PyrdxlP-dep_Trfase"/>
</dbReference>
<evidence type="ECO:0000256" key="9">
    <source>
        <dbReference type="RuleBase" id="RU362118"/>
    </source>
</evidence>
<dbReference type="HOGENOM" id="CLU_018986_4_2_9"/>
<name>W6SCZ6_9CLOT</name>
<dbReference type="Gene3D" id="3.40.640.10">
    <property type="entry name" value="Type I PLP-dependent aspartate aminotransferase-like (Major domain)"/>
    <property type="match status" value="1"/>
</dbReference>
<dbReference type="Gene3D" id="3.90.1150.10">
    <property type="entry name" value="Aspartate Aminotransferase, domain 1"/>
    <property type="match status" value="1"/>
</dbReference>
<keyword evidence="3 8" id="KW-0663">Pyridoxal phosphate</keyword>
<keyword evidence="10" id="KW-0808">Transferase</keyword>
<dbReference type="GO" id="GO:0047982">
    <property type="term" value="F:homocysteine desulfhydrase activity"/>
    <property type="evidence" value="ECO:0007669"/>
    <property type="project" value="UniProtKB-EC"/>
</dbReference>
<comment type="catalytic activity">
    <reaction evidence="7">
        <text>L-methionine + H2O = methanethiol + 2-oxobutanoate + NH4(+)</text>
        <dbReference type="Rhea" id="RHEA:23800"/>
        <dbReference type="ChEBI" id="CHEBI:15377"/>
        <dbReference type="ChEBI" id="CHEBI:16007"/>
        <dbReference type="ChEBI" id="CHEBI:16763"/>
        <dbReference type="ChEBI" id="CHEBI:28938"/>
        <dbReference type="ChEBI" id="CHEBI:57844"/>
        <dbReference type="EC" id="4.4.1.11"/>
    </reaction>
    <physiologicalReaction direction="left-to-right" evidence="7">
        <dbReference type="Rhea" id="RHEA:23801"/>
    </physiologicalReaction>
</comment>
<accession>W6SCZ6</accession>
<dbReference type="STRING" id="1216932.CM240_0303"/>
<dbReference type="RefSeq" id="WP_044035918.1">
    <property type="nucleotide sequence ID" value="NZ_HG917868.1"/>
</dbReference>
<proteinExistence type="inferred from homology"/>
<comment type="cofactor">
    <cofactor evidence="1 9">
        <name>pyridoxal 5'-phosphate</name>
        <dbReference type="ChEBI" id="CHEBI:597326"/>
    </cofactor>
</comment>
<dbReference type="InterPro" id="IPR000277">
    <property type="entry name" value="Cys/Met-Metab_PyrdxlP-dep_enz"/>
</dbReference>
<dbReference type="InterPro" id="IPR006235">
    <property type="entry name" value="OAc-hSer/O-AcSer_sulfhydrylase"/>
</dbReference>
<dbReference type="eggNOG" id="COG2873">
    <property type="taxonomic scope" value="Bacteria"/>
</dbReference>
<dbReference type="PIRSF" id="PIRSF001434">
    <property type="entry name" value="CGS"/>
    <property type="match status" value="1"/>
</dbReference>
<evidence type="ECO:0000256" key="6">
    <source>
        <dbReference type="ARBA" id="ARBA00048780"/>
    </source>
</evidence>
<protein>
    <recommendedName>
        <fullName evidence="4">homocysteine desulfhydrase</fullName>
        <ecNumber evidence="4">4.4.1.2</ecNumber>
    </recommendedName>
    <alternativeName>
        <fullName evidence="5">Homocysteine desulfhydrase</fullName>
    </alternativeName>
</protein>
<gene>
    <name evidence="10" type="ORF">CM240_0303</name>
</gene>
<dbReference type="GO" id="GO:0018826">
    <property type="term" value="F:methionine gamma-lyase activity"/>
    <property type="evidence" value="ECO:0007669"/>
    <property type="project" value="UniProtKB-EC"/>
</dbReference>
<evidence type="ECO:0000256" key="7">
    <source>
        <dbReference type="ARBA" id="ARBA00052699"/>
    </source>
</evidence>
<dbReference type="FunFam" id="3.40.640.10:FF:000046">
    <property type="entry name" value="Cystathionine gamma-lyase"/>
    <property type="match status" value="1"/>
</dbReference>
<dbReference type="PATRIC" id="fig|1216932.3.peg.283"/>
<evidence type="ECO:0000313" key="11">
    <source>
        <dbReference type="Proteomes" id="UP000019426"/>
    </source>
</evidence>
<organism evidence="10 11">
    <name type="scientific">Clostridium bornimense</name>
    <dbReference type="NCBI Taxonomy" id="1216932"/>
    <lineage>
        <taxon>Bacteria</taxon>
        <taxon>Bacillati</taxon>
        <taxon>Bacillota</taxon>
        <taxon>Clostridia</taxon>
        <taxon>Eubacteriales</taxon>
        <taxon>Clostridiaceae</taxon>
        <taxon>Clostridium</taxon>
    </lineage>
</organism>
<dbReference type="EMBL" id="HG917868">
    <property type="protein sequence ID" value="CDM67470.1"/>
    <property type="molecule type" value="Genomic_DNA"/>
</dbReference>
<dbReference type="InterPro" id="IPR015422">
    <property type="entry name" value="PyrdxlP-dep_Trfase_small"/>
</dbReference>
<dbReference type="GO" id="GO:0003961">
    <property type="term" value="F:O-acetylhomoserine aminocarboxypropyltransferase activity"/>
    <property type="evidence" value="ECO:0007669"/>
    <property type="project" value="TreeGrafter"/>
</dbReference>
<dbReference type="PANTHER" id="PTHR43797:SF3">
    <property type="entry name" value="O-ACETYLHOMOSERINE SULFHYDRYLASE"/>
    <property type="match status" value="1"/>
</dbReference>
<dbReference type="KEGG" id="clt:CM240_0303"/>
<dbReference type="Proteomes" id="UP000019426">
    <property type="component" value="Chromosome M2/40_rep1"/>
</dbReference>
<dbReference type="Pfam" id="PF01053">
    <property type="entry name" value="Cys_Met_Meta_PP"/>
    <property type="match status" value="1"/>
</dbReference>
<evidence type="ECO:0000256" key="2">
    <source>
        <dbReference type="ARBA" id="ARBA00009077"/>
    </source>
</evidence>
<dbReference type="GO" id="GO:0030170">
    <property type="term" value="F:pyridoxal phosphate binding"/>
    <property type="evidence" value="ECO:0007669"/>
    <property type="project" value="InterPro"/>
</dbReference>
<comment type="similarity">
    <text evidence="2 9">Belongs to the trans-sulfuration enzymes family.</text>
</comment>
<dbReference type="GO" id="GO:0004124">
    <property type="term" value="F:cysteine synthase activity"/>
    <property type="evidence" value="ECO:0007669"/>
    <property type="project" value="TreeGrafter"/>
</dbReference>
<dbReference type="OrthoDB" id="9780685at2"/>
<dbReference type="NCBIfam" id="TIGR01326">
    <property type="entry name" value="OAH_OAS_sulfhy"/>
    <property type="match status" value="1"/>
</dbReference>
<evidence type="ECO:0000256" key="8">
    <source>
        <dbReference type="PIRSR" id="PIRSR001434-2"/>
    </source>
</evidence>
<dbReference type="AlphaFoldDB" id="W6SCZ6"/>
<keyword evidence="10" id="KW-0456">Lyase</keyword>
<feature type="modified residue" description="N6-(pyridoxal phosphate)lysine" evidence="8">
    <location>
        <position position="208"/>
    </location>
</feature>
<dbReference type="GO" id="GO:0006535">
    <property type="term" value="P:cysteine biosynthetic process from serine"/>
    <property type="evidence" value="ECO:0007669"/>
    <property type="project" value="TreeGrafter"/>
</dbReference>
<dbReference type="EC" id="4.4.1.2" evidence="4"/>
<evidence type="ECO:0000256" key="1">
    <source>
        <dbReference type="ARBA" id="ARBA00001933"/>
    </source>
</evidence>
<comment type="catalytic activity">
    <reaction evidence="6">
        <text>L-homocysteine + H2O = 2-oxobutanoate + hydrogen sulfide + NH4(+) + H(+)</text>
        <dbReference type="Rhea" id="RHEA:14501"/>
        <dbReference type="ChEBI" id="CHEBI:15377"/>
        <dbReference type="ChEBI" id="CHEBI:15378"/>
        <dbReference type="ChEBI" id="CHEBI:16763"/>
        <dbReference type="ChEBI" id="CHEBI:28938"/>
        <dbReference type="ChEBI" id="CHEBI:29919"/>
        <dbReference type="ChEBI" id="CHEBI:58199"/>
        <dbReference type="EC" id="4.4.1.2"/>
    </reaction>
    <physiologicalReaction direction="left-to-right" evidence="6">
        <dbReference type="Rhea" id="RHEA:14502"/>
    </physiologicalReaction>
</comment>
<evidence type="ECO:0000256" key="4">
    <source>
        <dbReference type="ARBA" id="ARBA00047175"/>
    </source>
</evidence>
<dbReference type="GO" id="GO:0019346">
    <property type="term" value="P:transsulfuration"/>
    <property type="evidence" value="ECO:0007669"/>
    <property type="project" value="InterPro"/>
</dbReference>
<dbReference type="CDD" id="cd00614">
    <property type="entry name" value="CGS_like"/>
    <property type="match status" value="1"/>
</dbReference>
<dbReference type="SUPFAM" id="SSF53383">
    <property type="entry name" value="PLP-dependent transferases"/>
    <property type="match status" value="1"/>
</dbReference>
<sequence>MGENYRIGTIAIKGGYNPKGGEPKVVPIVQSATYEQDDPEFVAKVFNLEADGYLYGRTGNPTVTALEEKFAELEKGVAAVATACGQAAVVYSILALAKAGDHIIASSAVYGGTYNLLKINLPKLGIETTFVDPEASKEEILKVAKSNTKAIYGETIGNPGLNVLDFEKFAAVAKELDIPFIVDNTIATPYLVNPIDYGANVVVHSTTKYANGHADALGGIIVDGGNFNWDNGKFPEFVEEDPSYHGISFVKNFGKSAYATKIHSTLIRDFGAIPAPVNAFLTNRGLETLHLRVQRHSENALKLAKYLESHPKVSWVNYPYLESSSQYNRAKKYLRGGGSGILTFGLKGGEAVAGKLIENLKVTSLVVNLGDVRSYIIHPWSTTHAQLSSEEKIKSGVLPDLLRVSVGVEDINDIIEDYSEALEKI</sequence>
<reference evidence="10 11" key="1">
    <citation type="submission" date="2013-11" db="EMBL/GenBank/DDBJ databases">
        <title>Complete genome sequence of Clostridum sp. M2/40.</title>
        <authorList>
            <person name="Wibberg D."/>
            <person name="Puehler A."/>
            <person name="Schlueter A."/>
        </authorList>
    </citation>
    <scope>NUCLEOTIDE SEQUENCE [LARGE SCALE GENOMIC DNA]</scope>
    <source>
        <strain evidence="11">M2/40</strain>
    </source>
</reference>